<dbReference type="Proteomes" id="UP001150907">
    <property type="component" value="Unassembled WGS sequence"/>
</dbReference>
<evidence type="ECO:0000313" key="3">
    <source>
        <dbReference type="Proteomes" id="UP001150907"/>
    </source>
</evidence>
<feature type="compositionally biased region" description="Basic and acidic residues" evidence="1">
    <location>
        <begin position="53"/>
        <end position="76"/>
    </location>
</feature>
<evidence type="ECO:0000313" key="2">
    <source>
        <dbReference type="EMBL" id="KAJ1998111.1"/>
    </source>
</evidence>
<proteinExistence type="predicted"/>
<dbReference type="OrthoDB" id="2245455at2759"/>
<feature type="compositionally biased region" description="Polar residues" evidence="1">
    <location>
        <begin position="487"/>
        <end position="508"/>
    </location>
</feature>
<feature type="region of interest" description="Disordered" evidence="1">
    <location>
        <begin position="245"/>
        <end position="264"/>
    </location>
</feature>
<feature type="region of interest" description="Disordered" evidence="1">
    <location>
        <begin position="35"/>
        <end position="165"/>
    </location>
</feature>
<feature type="region of interest" description="Disordered" evidence="1">
    <location>
        <begin position="485"/>
        <end position="525"/>
    </location>
</feature>
<keyword evidence="3" id="KW-1185">Reference proteome</keyword>
<protein>
    <submittedName>
        <fullName evidence="2">Uncharacterized protein</fullName>
    </submittedName>
</protein>
<feature type="compositionally biased region" description="Polar residues" evidence="1">
    <location>
        <begin position="147"/>
        <end position="162"/>
    </location>
</feature>
<feature type="non-terminal residue" evidence="2">
    <location>
        <position position="586"/>
    </location>
</feature>
<comment type="caution">
    <text evidence="2">The sequence shown here is derived from an EMBL/GenBank/DDBJ whole genome shotgun (WGS) entry which is preliminary data.</text>
</comment>
<dbReference type="AlphaFoldDB" id="A0A9W8B7D3"/>
<evidence type="ECO:0000256" key="1">
    <source>
        <dbReference type="SAM" id="MobiDB-lite"/>
    </source>
</evidence>
<name>A0A9W8B7D3_9FUNG</name>
<reference evidence="2" key="1">
    <citation type="submission" date="2022-07" db="EMBL/GenBank/DDBJ databases">
        <title>Phylogenomic reconstructions and comparative analyses of Kickxellomycotina fungi.</title>
        <authorList>
            <person name="Reynolds N.K."/>
            <person name="Stajich J.E."/>
            <person name="Barry K."/>
            <person name="Grigoriev I.V."/>
            <person name="Crous P."/>
            <person name="Smith M.E."/>
        </authorList>
    </citation>
    <scope>NUCLEOTIDE SEQUENCE</scope>
    <source>
        <strain evidence="2">IMI 214461</strain>
    </source>
</reference>
<accession>A0A9W8B7D3</accession>
<gene>
    <name evidence="2" type="ORF">H4R26_005580</name>
</gene>
<organism evidence="2 3">
    <name type="scientific">Coemansia thaxteri</name>
    <dbReference type="NCBI Taxonomy" id="2663907"/>
    <lineage>
        <taxon>Eukaryota</taxon>
        <taxon>Fungi</taxon>
        <taxon>Fungi incertae sedis</taxon>
        <taxon>Zoopagomycota</taxon>
        <taxon>Kickxellomycotina</taxon>
        <taxon>Kickxellomycetes</taxon>
        <taxon>Kickxellales</taxon>
        <taxon>Kickxellaceae</taxon>
        <taxon>Coemansia</taxon>
    </lineage>
</organism>
<sequence length="586" mass="60920">MPPPSAKSAEGECEDDMDATSIACMASAVGSAIPVASHSASTSEELDSGGDFYKADDFKAGKSKAKDKDRGGEKASRRQSIKNQRSLPAMFGISLKAKSENKPVPPVPQLPTAEGANGSNLGRRLLGALRSNSSNEPPLSKGAGAVMSTNNNSRRTASQSIESGVGVDSLPQAEMPVAAEESFGASPSSANNDVDIVAAASTEDIVIVGAHLNAAAPRASVDIDAPPLTPLKDSPPGLFKVTSSAAAASSTQTLTREQKRQSNAAHRLAGLFKRKPSIPEVLPSGIQAYPKLGLETSKASHAVPGATQQQQQQPLPASAARHILPKDRRLSTSASTPNLIEAAAAAASSDQPALAVYAATERGNIPPMPAPPTLRPSISSVASPPGLANEFTVANGVGESKQLDRLRKTRGDSFSDAALSSNSSQLRIDERRLMQQTQQANATTRPSLKISTRSAVEVLTYMPEHISLPVVPLTAGVDGSAVRSRKSSTATAVESQSIISRAGSTSHSHAVASGGGDGAPSGQMSYRRPSLIDIEEDQRLDMFEPFFGTFHQDLGPAPPKSSPMSSLWFIGTLHRSMVSGGAHLTP</sequence>
<dbReference type="EMBL" id="JANBQF010001072">
    <property type="protein sequence ID" value="KAJ1998111.1"/>
    <property type="molecule type" value="Genomic_DNA"/>
</dbReference>